<proteinExistence type="predicted"/>
<reference evidence="2 3" key="1">
    <citation type="submission" date="2017-04" db="EMBL/GenBank/DDBJ databases">
        <authorList>
            <person name="Afonso C.L."/>
            <person name="Miller P.J."/>
            <person name="Scott M.A."/>
            <person name="Spackman E."/>
            <person name="Goraichik I."/>
            <person name="Dimitrov K.M."/>
            <person name="Suarez D.L."/>
            <person name="Swayne D.E."/>
        </authorList>
    </citation>
    <scope>NUCLEOTIDE SEQUENCE [LARGE SCALE GENOMIC DNA]</scope>
    <source>
        <strain evidence="2 3">11</strain>
    </source>
</reference>
<organism evidence="2 3">
    <name type="scientific">Paenibacillus aquistagni</name>
    <dbReference type="NCBI Taxonomy" id="1852522"/>
    <lineage>
        <taxon>Bacteria</taxon>
        <taxon>Bacillati</taxon>
        <taxon>Bacillota</taxon>
        <taxon>Bacilli</taxon>
        <taxon>Bacillales</taxon>
        <taxon>Paenibacillaceae</taxon>
        <taxon>Paenibacillus</taxon>
    </lineage>
</organism>
<sequence>MKEAIITDINGLYIEPTLVADSVTGVFPIEESLNSEHSKQFALPESKITGYTVAIPLPDGLYDPTFDLHRYEQARKDYEKAYADYQNQLSAYDPESGEAAPEPPLSVDWSQFWRNGLTEEEIEALRPIPQPDPTETLGGQMVQRELEALELREQSVILGTQMVEKELQILELKGKNEALDRTIANLKLRLIELEAKANV</sequence>
<name>A0A1X7K9Y4_9BACL</name>
<keyword evidence="1" id="KW-0175">Coiled coil</keyword>
<dbReference type="EMBL" id="FXAZ01000002">
    <property type="protein sequence ID" value="SMG37949.1"/>
    <property type="molecule type" value="Genomic_DNA"/>
</dbReference>
<evidence type="ECO:0000313" key="3">
    <source>
        <dbReference type="Proteomes" id="UP000193834"/>
    </source>
</evidence>
<dbReference type="STRING" id="1852522.SAMN06295960_2262"/>
<protein>
    <recommendedName>
        <fullName evidence="4">Bacteriophage SP-beta YorD domain-containing protein</fullName>
    </recommendedName>
</protein>
<dbReference type="AlphaFoldDB" id="A0A1X7K9Y4"/>
<accession>A0A1X7K9Y4</accession>
<evidence type="ECO:0008006" key="4">
    <source>
        <dbReference type="Google" id="ProtNLM"/>
    </source>
</evidence>
<dbReference type="Proteomes" id="UP000193834">
    <property type="component" value="Unassembled WGS sequence"/>
</dbReference>
<evidence type="ECO:0000256" key="1">
    <source>
        <dbReference type="SAM" id="Coils"/>
    </source>
</evidence>
<dbReference type="RefSeq" id="WP_085494443.1">
    <property type="nucleotide sequence ID" value="NZ_FXAZ01000002.1"/>
</dbReference>
<keyword evidence="3" id="KW-1185">Reference proteome</keyword>
<gene>
    <name evidence="2" type="ORF">SAMN06295960_2262</name>
</gene>
<evidence type="ECO:0000313" key="2">
    <source>
        <dbReference type="EMBL" id="SMG37949.1"/>
    </source>
</evidence>
<feature type="coiled-coil region" evidence="1">
    <location>
        <begin position="169"/>
        <end position="196"/>
    </location>
</feature>
<dbReference type="OrthoDB" id="2974702at2"/>